<name>A0A8H6Z5T2_9AGAR</name>
<sequence>MEDTCNLRAAIAAGLAKLKIHTNKAMVSDYPLIGAVLHPAIRLVYFQDSSRWDPDLASRAKTILEHLYEVYKEESADPGPKSSTTPSHSAPKASSSKGIFRRALTSTSSRTQRGRTQTELEVFFSGIYPMAEDDDNILAWWKAHAIHFPILSCIARDVLAIPGVSIAVERLFSSSKHTMSDARSSMVAATASATVVAEQLLKAGFGEGLDYLEGIIIH</sequence>
<keyword evidence="4" id="KW-1185">Reference proteome</keyword>
<reference evidence="3" key="1">
    <citation type="submission" date="2020-05" db="EMBL/GenBank/DDBJ databases">
        <title>Mycena genomes resolve the evolution of fungal bioluminescence.</title>
        <authorList>
            <person name="Tsai I.J."/>
        </authorList>
    </citation>
    <scope>NUCLEOTIDE SEQUENCE</scope>
    <source>
        <strain evidence="3">CCC161011</strain>
    </source>
</reference>
<dbReference type="Pfam" id="PF05699">
    <property type="entry name" value="Dimer_Tnp_hAT"/>
    <property type="match status" value="1"/>
</dbReference>
<organism evidence="3 4">
    <name type="scientific">Mycena venus</name>
    <dbReference type="NCBI Taxonomy" id="2733690"/>
    <lineage>
        <taxon>Eukaryota</taxon>
        <taxon>Fungi</taxon>
        <taxon>Dikarya</taxon>
        <taxon>Basidiomycota</taxon>
        <taxon>Agaricomycotina</taxon>
        <taxon>Agaricomycetes</taxon>
        <taxon>Agaricomycetidae</taxon>
        <taxon>Agaricales</taxon>
        <taxon>Marasmiineae</taxon>
        <taxon>Mycenaceae</taxon>
        <taxon>Mycena</taxon>
    </lineage>
</organism>
<feature type="compositionally biased region" description="Low complexity" evidence="1">
    <location>
        <begin position="80"/>
        <end position="97"/>
    </location>
</feature>
<feature type="region of interest" description="Disordered" evidence="1">
    <location>
        <begin position="74"/>
        <end position="97"/>
    </location>
</feature>
<evidence type="ECO:0000313" key="3">
    <source>
        <dbReference type="EMBL" id="KAF7371504.1"/>
    </source>
</evidence>
<dbReference type="EMBL" id="JACAZI010000001">
    <property type="protein sequence ID" value="KAF7371504.1"/>
    <property type="molecule type" value="Genomic_DNA"/>
</dbReference>
<protein>
    <submittedName>
        <fullName evidence="3">HAT family dimerization protein</fullName>
    </submittedName>
</protein>
<proteinExistence type="predicted"/>
<dbReference type="InterPro" id="IPR008906">
    <property type="entry name" value="HATC_C_dom"/>
</dbReference>
<dbReference type="PANTHER" id="PTHR23272:SF184">
    <property type="entry name" value="OS03G0311250 PROTEIN"/>
    <property type="match status" value="1"/>
</dbReference>
<comment type="caution">
    <text evidence="3">The sequence shown here is derived from an EMBL/GenBank/DDBJ whole genome shotgun (WGS) entry which is preliminary data.</text>
</comment>
<accession>A0A8H6Z5T2</accession>
<gene>
    <name evidence="3" type="ORF">MVEN_00005200</name>
</gene>
<dbReference type="SUPFAM" id="SSF53098">
    <property type="entry name" value="Ribonuclease H-like"/>
    <property type="match status" value="1"/>
</dbReference>
<dbReference type="Proteomes" id="UP000620124">
    <property type="component" value="Unassembled WGS sequence"/>
</dbReference>
<dbReference type="InterPro" id="IPR012337">
    <property type="entry name" value="RNaseH-like_sf"/>
</dbReference>
<evidence type="ECO:0000256" key="1">
    <source>
        <dbReference type="SAM" id="MobiDB-lite"/>
    </source>
</evidence>
<evidence type="ECO:0000259" key="2">
    <source>
        <dbReference type="Pfam" id="PF05699"/>
    </source>
</evidence>
<evidence type="ECO:0000313" key="4">
    <source>
        <dbReference type="Proteomes" id="UP000620124"/>
    </source>
</evidence>
<dbReference type="OrthoDB" id="3051573at2759"/>
<dbReference type="GO" id="GO:0046983">
    <property type="term" value="F:protein dimerization activity"/>
    <property type="evidence" value="ECO:0007669"/>
    <property type="project" value="InterPro"/>
</dbReference>
<dbReference type="PANTHER" id="PTHR23272">
    <property type="entry name" value="BED FINGER-RELATED"/>
    <property type="match status" value="1"/>
</dbReference>
<feature type="domain" description="HAT C-terminal dimerisation" evidence="2">
    <location>
        <begin position="133"/>
        <end position="199"/>
    </location>
</feature>
<dbReference type="AlphaFoldDB" id="A0A8H6Z5T2"/>